<evidence type="ECO:0000259" key="5">
    <source>
        <dbReference type="Pfam" id="PF03241"/>
    </source>
</evidence>
<dbReference type="InterPro" id="IPR024719">
    <property type="entry name" value="HpaB/PvcC/4-BUDH_C"/>
</dbReference>
<dbReference type="Gene3D" id="1.20.140.10">
    <property type="entry name" value="Butyryl-CoA Dehydrogenase, subunit A, domain 3"/>
    <property type="match status" value="1"/>
</dbReference>
<keyword evidence="3" id="KW-0560">Oxidoreductase</keyword>
<reference evidence="7 8" key="1">
    <citation type="journal article" date="2010" name="Stand. Genomic Sci.">
        <title>Complete genome sequence of Desulfarculus baarsii type strain (2st14).</title>
        <authorList>
            <person name="Sun H."/>
            <person name="Spring S."/>
            <person name="Lapidus A."/>
            <person name="Davenport K."/>
            <person name="Del Rio T.G."/>
            <person name="Tice H."/>
            <person name="Nolan M."/>
            <person name="Copeland A."/>
            <person name="Cheng J.F."/>
            <person name="Lucas S."/>
            <person name="Tapia R."/>
            <person name="Goodwin L."/>
            <person name="Pitluck S."/>
            <person name="Ivanova N."/>
            <person name="Pagani I."/>
            <person name="Mavromatis K."/>
            <person name="Ovchinnikova G."/>
            <person name="Pati A."/>
            <person name="Chen A."/>
            <person name="Palaniappan K."/>
            <person name="Hauser L."/>
            <person name="Chang Y.J."/>
            <person name="Jeffries C.D."/>
            <person name="Detter J.C."/>
            <person name="Han C."/>
            <person name="Rohde M."/>
            <person name="Brambilla E."/>
            <person name="Goker M."/>
            <person name="Woyke T."/>
            <person name="Bristow J."/>
            <person name="Eisen J.A."/>
            <person name="Markowitz V."/>
            <person name="Hugenholtz P."/>
            <person name="Kyrpides N.C."/>
            <person name="Klenk H.P."/>
            <person name="Land M."/>
        </authorList>
    </citation>
    <scope>NUCLEOTIDE SEQUENCE [LARGE SCALE GENOMIC DNA]</scope>
    <source>
        <strain evidence="8">ATCC 33931 / DSM 2075 / LMG 7858 / VKM B-1802 / 2st14</strain>
    </source>
</reference>
<dbReference type="Pfam" id="PF03241">
    <property type="entry name" value="HpaB"/>
    <property type="match status" value="1"/>
</dbReference>
<evidence type="ECO:0000256" key="1">
    <source>
        <dbReference type="ARBA" id="ARBA00022630"/>
    </source>
</evidence>
<dbReference type="InterPro" id="IPR046373">
    <property type="entry name" value="Acyl-CoA_Oxase/DH_mid-dom_sf"/>
</dbReference>
<dbReference type="PIRSF" id="PIRSF000331">
    <property type="entry name" value="HpaA_HpaB"/>
    <property type="match status" value="1"/>
</dbReference>
<dbReference type="InterPro" id="IPR024674">
    <property type="entry name" value="HpaB/PvcC/4-BUDH_N"/>
</dbReference>
<evidence type="ECO:0000256" key="4">
    <source>
        <dbReference type="PIRSR" id="PIRSR000331-2"/>
    </source>
</evidence>
<sequence>MALKTGDEYIQSLKELDLKAHVMGQAAGGLTSHALVEPSMRAVAQTYDCAHDPQSKDLFRVISPLCNEEVNRFTHLHQSAQDLVNKVRMQRHCGNLTGCCFQRCVGMDAANAVYSSTFDIDAATGSAYHQRFKEYWAWVQKNDLVVDGAMTDPKGDRGKRPKDQTDPDMYLRIKERRQDGVIISGAKLHQTGMLNSHEILIMPTISLRPGEEPWAVCCAVPTTAPGVRYIYGRQTSDTRKLESCRLDVGNPKFGGQEVLTVFEDVLVPWERVFMAGETAFSGTLVERFASYHRQSYGGCKVGVGDLLIGAAALAAQMNGVAAASHIREKLVEMIHLNETLYSCGLACSAMGQPTASGNYLVDMLLANVCKLNVTRFPYELARLATDIGGGLLGTMPAAADLEDPVAGPYIRKYLKAADGVAVEDRFKVLRFIENLVAGAGSVAYLIESMHGAGPPTAQRIMIGRQGDLEGKMQKVKSLLDLA</sequence>
<feature type="binding site" evidence="4">
    <location>
        <position position="191"/>
    </location>
    <ligand>
        <name>FAD</name>
        <dbReference type="ChEBI" id="CHEBI:57692"/>
    </ligand>
</feature>
<feature type="domain" description="HpaB/PvcC/4-BUDH N-terminal" evidence="6">
    <location>
        <begin position="5"/>
        <end position="274"/>
    </location>
</feature>
<evidence type="ECO:0000313" key="8">
    <source>
        <dbReference type="Proteomes" id="UP000009047"/>
    </source>
</evidence>
<gene>
    <name evidence="7" type="ordered locus">Deba_0626</name>
</gene>
<proteinExistence type="predicted"/>
<keyword evidence="7" id="KW-0413">Isomerase</keyword>
<evidence type="ECO:0000256" key="2">
    <source>
        <dbReference type="ARBA" id="ARBA00022827"/>
    </source>
</evidence>
<dbReference type="GO" id="GO:0050393">
    <property type="term" value="F:vinylacetyl-CoA delta-isomerase activity"/>
    <property type="evidence" value="ECO:0007669"/>
    <property type="project" value="UniProtKB-EC"/>
</dbReference>
<protein>
    <submittedName>
        <fullName evidence="7">Vinylacetyl-CoA Delta-isomerase</fullName>
        <ecNumber evidence="7">5.3.3.3</ecNumber>
    </submittedName>
</protein>
<dbReference type="InterPro" id="IPR004925">
    <property type="entry name" value="HpaB/PvcC/4-BUDH"/>
</dbReference>
<dbReference type="EMBL" id="CP002085">
    <property type="protein sequence ID" value="ADK83998.1"/>
    <property type="molecule type" value="Genomic_DNA"/>
</dbReference>
<dbReference type="Pfam" id="PF11794">
    <property type="entry name" value="HpaB_N"/>
    <property type="match status" value="1"/>
</dbReference>
<dbReference type="InterPro" id="IPR036250">
    <property type="entry name" value="AcylCo_DH-like_C"/>
</dbReference>
<evidence type="ECO:0000313" key="7">
    <source>
        <dbReference type="EMBL" id="ADK83998.1"/>
    </source>
</evidence>
<dbReference type="OrthoDB" id="7233724at2"/>
<dbReference type="PANTHER" id="PTHR36117">
    <property type="entry name" value="4-HYDROXYPHENYLACETATE 3-MONOOXYGENASE-RELATED"/>
    <property type="match status" value="1"/>
</dbReference>
<dbReference type="PANTHER" id="PTHR36117:SF3">
    <property type="entry name" value="4-HYDROXYPHENYLACETATE 3-MONOOXYGENASE-RELATED"/>
    <property type="match status" value="1"/>
</dbReference>
<dbReference type="KEGG" id="dbr:Deba_0626"/>
<dbReference type="eggNOG" id="COG2368">
    <property type="taxonomic scope" value="Bacteria"/>
</dbReference>
<dbReference type="SUPFAM" id="SSF47203">
    <property type="entry name" value="Acyl-CoA dehydrogenase C-terminal domain-like"/>
    <property type="match status" value="1"/>
</dbReference>
<dbReference type="SUPFAM" id="SSF56645">
    <property type="entry name" value="Acyl-CoA dehydrogenase NM domain-like"/>
    <property type="match status" value="1"/>
</dbReference>
<organism evidence="7 8">
    <name type="scientific">Desulfarculus baarsii (strain ATCC 33931 / DSM 2075 / LMG 7858 / VKM B-1802 / 2st14)</name>
    <dbReference type="NCBI Taxonomy" id="644282"/>
    <lineage>
        <taxon>Bacteria</taxon>
        <taxon>Pseudomonadati</taxon>
        <taxon>Thermodesulfobacteriota</taxon>
        <taxon>Desulfarculia</taxon>
        <taxon>Desulfarculales</taxon>
        <taxon>Desulfarculaceae</taxon>
        <taxon>Desulfarculus</taxon>
    </lineage>
</organism>
<keyword evidence="8" id="KW-1185">Reference proteome</keyword>
<dbReference type="RefSeq" id="WP_013257453.1">
    <property type="nucleotide sequence ID" value="NC_014365.1"/>
</dbReference>
<dbReference type="AlphaFoldDB" id="E1QEL2"/>
<keyword evidence="1" id="KW-0285">Flavoprotein</keyword>
<dbReference type="STRING" id="644282.Deba_0626"/>
<evidence type="ECO:0000259" key="6">
    <source>
        <dbReference type="Pfam" id="PF11794"/>
    </source>
</evidence>
<dbReference type="Gene3D" id="1.10.3140.10">
    <property type="entry name" value="4-hydroxybutyryl-coa dehydratase, domain 1"/>
    <property type="match status" value="1"/>
</dbReference>
<dbReference type="InterPro" id="IPR009100">
    <property type="entry name" value="AcylCoA_DH/oxidase_NM_dom_sf"/>
</dbReference>
<evidence type="ECO:0000256" key="3">
    <source>
        <dbReference type="ARBA" id="ARBA00023002"/>
    </source>
</evidence>
<accession>E1QEL2</accession>
<feature type="domain" description="HpaB/PvcC/4-BUDH C-terminal" evidence="5">
    <location>
        <begin position="282"/>
        <end position="480"/>
    </location>
</feature>
<dbReference type="Proteomes" id="UP000009047">
    <property type="component" value="Chromosome"/>
</dbReference>
<dbReference type="EC" id="5.3.3.3" evidence="7"/>
<dbReference type="HOGENOM" id="CLU_023920_1_0_7"/>
<name>E1QEL2_DESB2</name>
<keyword evidence="2 4" id="KW-0274">FAD</keyword>
<dbReference type="Gene3D" id="2.40.110.10">
    <property type="entry name" value="Butyryl-CoA Dehydrogenase, subunit A, domain 2"/>
    <property type="match status" value="1"/>
</dbReference>
<dbReference type="GO" id="GO:0016627">
    <property type="term" value="F:oxidoreductase activity, acting on the CH-CH group of donors"/>
    <property type="evidence" value="ECO:0007669"/>
    <property type="project" value="InterPro"/>
</dbReference>